<organism evidence="1 2">
    <name type="scientific">Dictyostelium purpureum</name>
    <name type="common">Slime mold</name>
    <dbReference type="NCBI Taxonomy" id="5786"/>
    <lineage>
        <taxon>Eukaryota</taxon>
        <taxon>Amoebozoa</taxon>
        <taxon>Evosea</taxon>
        <taxon>Eumycetozoa</taxon>
        <taxon>Dictyostelia</taxon>
        <taxon>Dictyosteliales</taxon>
        <taxon>Dictyosteliaceae</taxon>
        <taxon>Dictyostelium</taxon>
    </lineage>
</organism>
<dbReference type="KEGG" id="dpp:DICPUDRAFT_147635"/>
<dbReference type="Gene3D" id="2.10.80.10">
    <property type="entry name" value="Lipase, subunit A"/>
    <property type="match status" value="1"/>
</dbReference>
<evidence type="ECO:0000313" key="1">
    <source>
        <dbReference type="EMBL" id="EGC39552.1"/>
    </source>
</evidence>
<name>F0Z903_DICPU</name>
<reference evidence="2" key="1">
    <citation type="journal article" date="2011" name="Genome Biol.">
        <title>Comparative genomics of the social amoebae Dictyostelium discoideum and Dictyostelium purpureum.</title>
        <authorList>
            <consortium name="US DOE Joint Genome Institute (JGI-PGF)"/>
            <person name="Sucgang R."/>
            <person name="Kuo A."/>
            <person name="Tian X."/>
            <person name="Salerno W."/>
            <person name="Parikh A."/>
            <person name="Feasley C.L."/>
            <person name="Dalin E."/>
            <person name="Tu H."/>
            <person name="Huang E."/>
            <person name="Barry K."/>
            <person name="Lindquist E."/>
            <person name="Shapiro H."/>
            <person name="Bruce D."/>
            <person name="Schmutz J."/>
            <person name="Salamov A."/>
            <person name="Fey P."/>
            <person name="Gaudet P."/>
            <person name="Anjard C."/>
            <person name="Babu M.M."/>
            <person name="Basu S."/>
            <person name="Bushmanova Y."/>
            <person name="van der Wel H."/>
            <person name="Katoh-Kurasawa M."/>
            <person name="Dinh C."/>
            <person name="Coutinho P.M."/>
            <person name="Saito T."/>
            <person name="Elias M."/>
            <person name="Schaap P."/>
            <person name="Kay R.R."/>
            <person name="Henrissat B."/>
            <person name="Eichinger L."/>
            <person name="Rivero F."/>
            <person name="Putnam N.H."/>
            <person name="West C.M."/>
            <person name="Loomis W.F."/>
            <person name="Chisholm R.L."/>
            <person name="Shaulsky G."/>
            <person name="Strassmann J.E."/>
            <person name="Queller D.C."/>
            <person name="Kuspa A."/>
            <person name="Grigoriev I.V."/>
        </authorList>
    </citation>
    <scope>NUCLEOTIDE SEQUENCE [LARGE SCALE GENOMIC DNA]</scope>
    <source>
        <strain evidence="2">QSDP1</strain>
    </source>
</reference>
<dbReference type="VEuPathDB" id="AmoebaDB:DICPUDRAFT_147635"/>
<protein>
    <submittedName>
        <fullName evidence="1">Uncharacterized protein</fullName>
    </submittedName>
</protein>
<proteinExistence type="predicted"/>
<evidence type="ECO:0000313" key="2">
    <source>
        <dbReference type="Proteomes" id="UP000001064"/>
    </source>
</evidence>
<dbReference type="AlphaFoldDB" id="F0Z903"/>
<dbReference type="GeneID" id="10509813"/>
<sequence length="58" mass="6285">MNMHCVSSGVVLSGTCKKPANQGQFCSNKIKKNVYSLHPPCKSHLICKNGGFGVFKCQ</sequence>
<dbReference type="EMBL" id="GL870955">
    <property type="protein sequence ID" value="EGC39552.1"/>
    <property type="molecule type" value="Genomic_DNA"/>
</dbReference>
<dbReference type="Proteomes" id="UP000001064">
    <property type="component" value="Unassembled WGS sequence"/>
</dbReference>
<dbReference type="InParanoid" id="F0Z903"/>
<dbReference type="RefSeq" id="XP_003283887.1">
    <property type="nucleotide sequence ID" value="XM_003283839.1"/>
</dbReference>
<gene>
    <name evidence="1" type="ORF">DICPUDRAFT_147635</name>
</gene>
<accession>F0Z903</accession>
<keyword evidence="2" id="KW-1185">Reference proteome</keyword>